<dbReference type="KEGG" id="ehl:EHLA_2046"/>
<keyword evidence="3" id="KW-1185">Reference proteome</keyword>
<protein>
    <submittedName>
        <fullName evidence="2">Consensus disorder prediction</fullName>
    </submittedName>
</protein>
<dbReference type="EMBL" id="LT907978">
    <property type="protein sequence ID" value="SOB72679.1"/>
    <property type="molecule type" value="Genomic_DNA"/>
</dbReference>
<evidence type="ECO:0000256" key="1">
    <source>
        <dbReference type="SAM" id="MobiDB-lite"/>
    </source>
</evidence>
<sequence>MDETITAVKQHQGILNQSRCPEEVKQYVQAIPDGLVCEWLYICALDGMGLEQLKKLNEAPVKESLKKAAFIQKERQKFLARKYWKDPETLRQVEELRQRVSELHEESRELRHAVDTSLQEAMKYQEEAARKQETSLYHLIGGKNEQIKERDKKIEELEGQLRELKKEQEQIYKKTAPEEKDREETGHRDAQPKKGRLPCLFRRDPARIFIRRYLENEAYTQEQKEYLIRCLEEGDTAKEMEQYAIPALSADMMERLRKMIKKQR</sequence>
<evidence type="ECO:0000313" key="2">
    <source>
        <dbReference type="EMBL" id="SOB72679.1"/>
    </source>
</evidence>
<dbReference type="RefSeq" id="WP_123864852.1">
    <property type="nucleotide sequence ID" value="NZ_LT907978.1"/>
</dbReference>
<evidence type="ECO:0000313" key="3">
    <source>
        <dbReference type="Proteomes" id="UP000217549"/>
    </source>
</evidence>
<feature type="compositionally biased region" description="Basic and acidic residues" evidence="1">
    <location>
        <begin position="168"/>
        <end position="192"/>
    </location>
</feature>
<accession>A0A285PSU3</accession>
<dbReference type="AlphaFoldDB" id="A0A285PSU3"/>
<organism evidence="2 3">
    <name type="scientific">Anaerobutyricum hallii</name>
    <dbReference type="NCBI Taxonomy" id="39488"/>
    <lineage>
        <taxon>Bacteria</taxon>
        <taxon>Bacillati</taxon>
        <taxon>Bacillota</taxon>
        <taxon>Clostridia</taxon>
        <taxon>Lachnospirales</taxon>
        <taxon>Lachnospiraceae</taxon>
        <taxon>Anaerobutyricum</taxon>
    </lineage>
</organism>
<gene>
    <name evidence="2" type="ORF">EHLA_2046</name>
</gene>
<feature type="region of interest" description="Disordered" evidence="1">
    <location>
        <begin position="168"/>
        <end position="196"/>
    </location>
</feature>
<reference evidence="3" key="1">
    <citation type="submission" date="2017-09" db="EMBL/GenBank/DDBJ databases">
        <authorList>
            <person name="Shetty A S."/>
        </authorList>
    </citation>
    <scope>NUCLEOTIDE SEQUENCE [LARGE SCALE GENOMIC DNA]</scope>
</reference>
<proteinExistence type="predicted"/>
<name>A0A285PSU3_9FIRM</name>
<dbReference type="Proteomes" id="UP000217549">
    <property type="component" value="Chromosome I"/>
</dbReference>